<dbReference type="EMBL" id="RCNL01000214">
    <property type="protein sequence ID" value="TXL69203.1"/>
    <property type="molecule type" value="Genomic_DNA"/>
</dbReference>
<proteinExistence type="predicted"/>
<dbReference type="InterPro" id="IPR013783">
    <property type="entry name" value="Ig-like_fold"/>
</dbReference>
<evidence type="ECO:0000313" key="2">
    <source>
        <dbReference type="Proteomes" id="UP000426772"/>
    </source>
</evidence>
<feature type="non-terminal residue" evidence="1">
    <location>
        <position position="86"/>
    </location>
</feature>
<sequence length="86" mass="9805">EKCTSACQVEYVFNDAIITQGKKYTMNFNQSTGIIEMFMDSLEVTDEGTFTFNLVDGKAKGTTSLVLIGDEFRELQKKSEFERAEW</sequence>
<organism evidence="1 2">
    <name type="scientific">Pantoea vagans</name>
    <dbReference type="NCBI Taxonomy" id="470934"/>
    <lineage>
        <taxon>Bacteria</taxon>
        <taxon>Pseudomonadati</taxon>
        <taxon>Pseudomonadota</taxon>
        <taxon>Gammaproteobacteria</taxon>
        <taxon>Enterobacterales</taxon>
        <taxon>Erwiniaceae</taxon>
        <taxon>Pantoea</taxon>
    </lineage>
</organism>
<accession>A0ABY3L8V9</accession>
<protein>
    <submittedName>
        <fullName evidence="1">Uncharacterized protein</fullName>
    </submittedName>
</protein>
<name>A0ABY3L8V9_9GAMM</name>
<evidence type="ECO:0000313" key="1">
    <source>
        <dbReference type="EMBL" id="TXL69203.1"/>
    </source>
</evidence>
<keyword evidence="2" id="KW-1185">Reference proteome</keyword>
<dbReference type="Gene3D" id="2.60.40.10">
    <property type="entry name" value="Immunoglobulins"/>
    <property type="match status" value="1"/>
</dbReference>
<reference evidence="1 2" key="1">
    <citation type="submission" date="2018-10" db="EMBL/GenBank/DDBJ databases">
        <title>Draft genome sequence of Pantoea vagans isolated from corpses of the sugarcane aphid Melanaphis sacchari Zehntner.</title>
        <authorList>
            <person name="Toledo E."/>
            <person name="Pena G."/>
            <person name="Lozano L."/>
        </authorList>
    </citation>
    <scope>NUCLEOTIDE SEQUENCE [LARGE SCALE GENOMIC DNA]</scope>
    <source>
        <strain evidence="1 2">ET-90</strain>
    </source>
</reference>
<feature type="non-terminal residue" evidence="1">
    <location>
        <position position="1"/>
    </location>
</feature>
<comment type="caution">
    <text evidence="1">The sequence shown here is derived from an EMBL/GenBank/DDBJ whole genome shotgun (WGS) entry which is preliminary data.</text>
</comment>
<dbReference type="Proteomes" id="UP000426772">
    <property type="component" value="Unassembled WGS sequence"/>
</dbReference>
<gene>
    <name evidence="1" type="ORF">D9O29_23990</name>
</gene>